<evidence type="ECO:0000313" key="1">
    <source>
        <dbReference type="EMBL" id="QPH40913.1"/>
    </source>
</evidence>
<dbReference type="Proteomes" id="UP000594759">
    <property type="component" value="Chromosome"/>
</dbReference>
<protein>
    <submittedName>
        <fullName evidence="1">Uncharacterized protein</fullName>
    </submittedName>
</protein>
<dbReference type="AlphaFoldDB" id="A0A7S9Q014"/>
<dbReference type="KEGG" id="pex:IZT61_06515"/>
<sequence>MTRESLKEKRLFTGRLHYATFNPVGSPTRVCPATCMAYHQHCAPPYQGSTTEPHCANFTRRTNMLNPKNAHPFGMISIVPSIGRSPNTKKRQ</sequence>
<keyword evidence="2" id="KW-1185">Reference proteome</keyword>
<evidence type="ECO:0000313" key="2">
    <source>
        <dbReference type="Proteomes" id="UP000594759"/>
    </source>
</evidence>
<dbReference type="RefSeq" id="WP_196100367.1">
    <property type="nucleotide sequence ID" value="NZ_CP064939.1"/>
</dbReference>
<gene>
    <name evidence="1" type="ORF">IZT61_06515</name>
</gene>
<reference evidence="1 2" key="1">
    <citation type="submission" date="2020-11" db="EMBL/GenBank/DDBJ databases">
        <title>Pedobacter endophytica, an endophytic bacteria isolated form Carex pumila.</title>
        <authorList>
            <person name="Peng Y."/>
            <person name="Jiang L."/>
            <person name="Lee J."/>
        </authorList>
    </citation>
    <scope>NUCLEOTIDE SEQUENCE [LARGE SCALE GENOMIC DNA]</scope>
    <source>
        <strain evidence="1 2">JBR3-12</strain>
    </source>
</reference>
<proteinExistence type="predicted"/>
<name>A0A7S9Q014_9SPHI</name>
<dbReference type="EMBL" id="CP064939">
    <property type="protein sequence ID" value="QPH40913.1"/>
    <property type="molecule type" value="Genomic_DNA"/>
</dbReference>
<organism evidence="1 2">
    <name type="scientific">Pedobacter endophyticus</name>
    <dbReference type="NCBI Taxonomy" id="2789740"/>
    <lineage>
        <taxon>Bacteria</taxon>
        <taxon>Pseudomonadati</taxon>
        <taxon>Bacteroidota</taxon>
        <taxon>Sphingobacteriia</taxon>
        <taxon>Sphingobacteriales</taxon>
        <taxon>Sphingobacteriaceae</taxon>
        <taxon>Pedobacter</taxon>
    </lineage>
</organism>
<accession>A0A7S9Q014</accession>